<comment type="caution">
    <text evidence="1">The sequence shown here is derived from an EMBL/GenBank/DDBJ whole genome shotgun (WGS) entry which is preliminary data.</text>
</comment>
<evidence type="ECO:0000313" key="2">
    <source>
        <dbReference type="Proteomes" id="UP000316083"/>
    </source>
</evidence>
<dbReference type="Proteomes" id="UP000316083">
    <property type="component" value="Unassembled WGS sequence"/>
</dbReference>
<sequence>MKAFGMALATAVVLAIGASVILEGTLGRTADQTYAAPSVRLSQDNTVQYRDFMGHPAE</sequence>
<organism evidence="1 2">
    <name type="scientific">Azospirillum brasilense</name>
    <dbReference type="NCBI Taxonomy" id="192"/>
    <lineage>
        <taxon>Bacteria</taxon>
        <taxon>Pseudomonadati</taxon>
        <taxon>Pseudomonadota</taxon>
        <taxon>Alphaproteobacteria</taxon>
        <taxon>Rhodospirillales</taxon>
        <taxon>Azospirillaceae</taxon>
        <taxon>Azospirillum</taxon>
    </lineage>
</organism>
<evidence type="ECO:0000313" key="1">
    <source>
        <dbReference type="EMBL" id="TWA63760.1"/>
    </source>
</evidence>
<accession>A0A560ATS0</accession>
<dbReference type="AlphaFoldDB" id="A0A560ATS0"/>
<gene>
    <name evidence="1" type="ORF">FBZ82_11240</name>
</gene>
<name>A0A560ATS0_AZOBR</name>
<proteinExistence type="predicted"/>
<reference evidence="1 2" key="1">
    <citation type="submission" date="2019-06" db="EMBL/GenBank/DDBJ databases">
        <title>Genomic Encyclopedia of Type Strains, Phase IV (KMG-V): Genome sequencing to study the core and pangenomes of soil and plant-associated prokaryotes.</title>
        <authorList>
            <person name="Whitman W."/>
        </authorList>
    </citation>
    <scope>NUCLEOTIDE SEQUENCE [LARGE SCALE GENOMIC DNA]</scope>
    <source>
        <strain evidence="1 2">BR 11796</strain>
    </source>
</reference>
<dbReference type="EMBL" id="VITF01000012">
    <property type="protein sequence ID" value="TWA63760.1"/>
    <property type="molecule type" value="Genomic_DNA"/>
</dbReference>
<dbReference type="RefSeq" id="WP_186464955.1">
    <property type="nucleotide sequence ID" value="NZ_VITF01000012.1"/>
</dbReference>
<protein>
    <submittedName>
        <fullName evidence="1">Uncharacterized protein</fullName>
    </submittedName>
</protein>